<evidence type="ECO:0000313" key="3">
    <source>
        <dbReference type="EMBL" id="KOX69457.1"/>
    </source>
</evidence>
<gene>
    <name evidence="3" type="ORF">WN51_06638</name>
</gene>
<name>A0A0M8ZRG7_9HYME</name>
<feature type="transmembrane region" description="Helical" evidence="2">
    <location>
        <begin position="74"/>
        <end position="96"/>
    </location>
</feature>
<sequence>MGCVAPCALFSRCSGRLCTRAKKFLRKIKRRKLLSPDGVPDLQGRSNPIPQSAVFGSILGILFIMRYTDDDTLMFVWGTGGICLTEMVVIIVVGAVRAQPSSLNLKIILIYGTEERIEETSVPLPLGSHVAQRQGVKHNRHAGHRLRKKTINYRVTIAAIECGTLELLASIKNGGREAGVIYGVYGQAHERLSDDCLMALPIPLPESTSWECLYRGLGRNDSELQAERKPERFLGFPSFGFGKSRVQGGARRARYPLPSWVISLARVSRMFGKVGAMLQSTVEGLVCLEQIQPCGQGFWRHRSTKGTKKPINFPERACTQTVGVIPLPAAHIFIGECCMTAVRQYGRVCKQSYYSEQSDEAHWLSGSCTDQEAGSYQRNTKPLGQERRHRTHLRMCILSQPMNGTSPKGKRQSIRIRNVDYMVKEPKALPELQGEKEKKENSTF</sequence>
<keyword evidence="2" id="KW-1133">Transmembrane helix</keyword>
<evidence type="ECO:0000313" key="4">
    <source>
        <dbReference type="Proteomes" id="UP000053105"/>
    </source>
</evidence>
<keyword evidence="2" id="KW-0472">Membrane</keyword>
<proteinExistence type="predicted"/>
<keyword evidence="4" id="KW-1185">Reference proteome</keyword>
<organism evidence="3 4">
    <name type="scientific">Melipona quadrifasciata</name>
    <dbReference type="NCBI Taxonomy" id="166423"/>
    <lineage>
        <taxon>Eukaryota</taxon>
        <taxon>Metazoa</taxon>
        <taxon>Ecdysozoa</taxon>
        <taxon>Arthropoda</taxon>
        <taxon>Hexapoda</taxon>
        <taxon>Insecta</taxon>
        <taxon>Pterygota</taxon>
        <taxon>Neoptera</taxon>
        <taxon>Endopterygota</taxon>
        <taxon>Hymenoptera</taxon>
        <taxon>Apocrita</taxon>
        <taxon>Aculeata</taxon>
        <taxon>Apoidea</taxon>
        <taxon>Anthophila</taxon>
        <taxon>Apidae</taxon>
        <taxon>Melipona</taxon>
    </lineage>
</organism>
<evidence type="ECO:0000256" key="1">
    <source>
        <dbReference type="SAM" id="MobiDB-lite"/>
    </source>
</evidence>
<dbReference type="AlphaFoldDB" id="A0A0M8ZRG7"/>
<protein>
    <submittedName>
        <fullName evidence="3">Uncharacterized protein</fullName>
    </submittedName>
</protein>
<feature type="region of interest" description="Disordered" evidence="1">
    <location>
        <begin position="425"/>
        <end position="444"/>
    </location>
</feature>
<accession>A0A0M8ZRG7</accession>
<dbReference type="EMBL" id="KQ435890">
    <property type="protein sequence ID" value="KOX69457.1"/>
    <property type="molecule type" value="Genomic_DNA"/>
</dbReference>
<evidence type="ECO:0000256" key="2">
    <source>
        <dbReference type="SAM" id="Phobius"/>
    </source>
</evidence>
<reference evidence="3 4" key="1">
    <citation type="submission" date="2015-07" db="EMBL/GenBank/DDBJ databases">
        <title>The genome of Melipona quadrifasciata.</title>
        <authorList>
            <person name="Pan H."/>
            <person name="Kapheim K."/>
        </authorList>
    </citation>
    <scope>NUCLEOTIDE SEQUENCE [LARGE SCALE GENOMIC DNA]</scope>
    <source>
        <strain evidence="3">0111107301</strain>
        <tissue evidence="3">Whole body</tissue>
    </source>
</reference>
<dbReference type="Proteomes" id="UP000053105">
    <property type="component" value="Unassembled WGS sequence"/>
</dbReference>
<keyword evidence="2" id="KW-0812">Transmembrane</keyword>
<dbReference type="OrthoDB" id="421226at2759"/>